<organism evidence="2 3">
    <name type="scientific">Paraflavitalea soli</name>
    <dbReference type="NCBI Taxonomy" id="2315862"/>
    <lineage>
        <taxon>Bacteria</taxon>
        <taxon>Pseudomonadati</taxon>
        <taxon>Bacteroidota</taxon>
        <taxon>Chitinophagia</taxon>
        <taxon>Chitinophagales</taxon>
        <taxon>Chitinophagaceae</taxon>
        <taxon>Paraflavitalea</taxon>
    </lineage>
</organism>
<keyword evidence="3" id="KW-1185">Reference proteome</keyword>
<keyword evidence="1" id="KW-1133">Transmembrane helix</keyword>
<proteinExistence type="predicted"/>
<feature type="transmembrane region" description="Helical" evidence="1">
    <location>
        <begin position="68"/>
        <end position="90"/>
    </location>
</feature>
<dbReference type="AlphaFoldDB" id="A0A3B7MPM9"/>
<accession>A0A3B7MPM9</accession>
<dbReference type="RefSeq" id="WP_119050829.1">
    <property type="nucleotide sequence ID" value="NZ_CP032157.1"/>
</dbReference>
<dbReference type="OrthoDB" id="9815897at2"/>
<sequence>MQFRYLYTIAKLVFIVATPIVLLILPADFFDKGEAVCLSRVLFNVECYACGLTRACMHLIHFEFEEAYAYHMLSFVIFPVLAGFWVFWFLKERKVFLKMRAALRQAQPQPQA</sequence>
<dbReference type="Proteomes" id="UP000263900">
    <property type="component" value="Chromosome"/>
</dbReference>
<name>A0A3B7MPM9_9BACT</name>
<protein>
    <submittedName>
        <fullName evidence="2">DUF2752 domain-containing protein</fullName>
    </submittedName>
</protein>
<feature type="transmembrane region" description="Helical" evidence="1">
    <location>
        <begin position="6"/>
        <end position="29"/>
    </location>
</feature>
<dbReference type="KEGG" id="pseg:D3H65_13525"/>
<evidence type="ECO:0000313" key="2">
    <source>
        <dbReference type="EMBL" id="AXY74946.1"/>
    </source>
</evidence>
<dbReference type="Pfam" id="PF10825">
    <property type="entry name" value="DUF2752"/>
    <property type="match status" value="1"/>
</dbReference>
<dbReference type="EMBL" id="CP032157">
    <property type="protein sequence ID" value="AXY74946.1"/>
    <property type="molecule type" value="Genomic_DNA"/>
</dbReference>
<evidence type="ECO:0000256" key="1">
    <source>
        <dbReference type="SAM" id="Phobius"/>
    </source>
</evidence>
<keyword evidence="1" id="KW-0812">Transmembrane</keyword>
<evidence type="ECO:0000313" key="3">
    <source>
        <dbReference type="Proteomes" id="UP000263900"/>
    </source>
</evidence>
<gene>
    <name evidence="2" type="ORF">D3H65_13525</name>
</gene>
<reference evidence="2 3" key="1">
    <citation type="submission" date="2018-09" db="EMBL/GenBank/DDBJ databases">
        <title>Genome sequencing of strain 6GH32-13.</title>
        <authorList>
            <person name="Weon H.-Y."/>
            <person name="Heo J."/>
            <person name="Kwon S.-W."/>
        </authorList>
    </citation>
    <scope>NUCLEOTIDE SEQUENCE [LARGE SCALE GENOMIC DNA]</scope>
    <source>
        <strain evidence="2 3">5GH32-13</strain>
    </source>
</reference>
<keyword evidence="1" id="KW-0472">Membrane</keyword>
<dbReference type="InterPro" id="IPR021215">
    <property type="entry name" value="DUF2752"/>
</dbReference>